<feature type="compositionally biased region" description="Acidic residues" evidence="1">
    <location>
        <begin position="226"/>
        <end position="239"/>
    </location>
</feature>
<dbReference type="AlphaFoldDB" id="A0A3M2R8B9"/>
<dbReference type="Proteomes" id="UP000277212">
    <property type="component" value="Unassembled WGS sequence"/>
</dbReference>
<gene>
    <name evidence="2" type="ORF">CDV36_015738</name>
</gene>
<evidence type="ECO:0000256" key="1">
    <source>
        <dbReference type="SAM" id="MobiDB-lite"/>
    </source>
</evidence>
<dbReference type="OrthoDB" id="5078485at2759"/>
<name>A0A3M2R8B9_9HYPO</name>
<evidence type="ECO:0000313" key="3">
    <source>
        <dbReference type="Proteomes" id="UP000277212"/>
    </source>
</evidence>
<proteinExistence type="predicted"/>
<protein>
    <submittedName>
        <fullName evidence="2">Uncharacterized protein</fullName>
    </submittedName>
</protein>
<sequence length="274" mass="30867">MPESWGRLLSGLLEATSPLSVLADNPLPFTPRSSHRHHSRCQTWPRPDEMSLTHVSCLWASSDQATMSLSNGSGILETHGHLMWDDHYDTIIALLPAAYPHHPGGSVVDLEHHHIYSIIFDSLVDRFNTRHDTYVNWIFLAAIYGPQTPRVQGWRGPDQGSYFPPPHLHGDHPATWITNQPTTHVVVPCHHGEKAHFSPISTFGISRMKKKLKPKGSPKGSQSVESEVEEEEEEKEEAEVPTNFDRSISDDMIVCSSEKTVSNHSNSEFWIEME</sequence>
<feature type="region of interest" description="Disordered" evidence="1">
    <location>
        <begin position="209"/>
        <end position="249"/>
    </location>
</feature>
<accession>A0A3M2R8B9</accession>
<comment type="caution">
    <text evidence="2">The sequence shown here is derived from an EMBL/GenBank/DDBJ whole genome shotgun (WGS) entry which is preliminary data.</text>
</comment>
<evidence type="ECO:0000313" key="2">
    <source>
        <dbReference type="EMBL" id="RMJ01517.1"/>
    </source>
</evidence>
<reference evidence="2 3" key="1">
    <citation type="submission" date="2017-06" db="EMBL/GenBank/DDBJ databases">
        <title>Comparative genomic analysis of Ambrosia Fusariam Clade fungi.</title>
        <authorList>
            <person name="Stajich J.E."/>
            <person name="Carrillo J."/>
            <person name="Kijimoto T."/>
            <person name="Eskalen A."/>
            <person name="O'Donnell K."/>
            <person name="Kasson M."/>
        </authorList>
    </citation>
    <scope>NUCLEOTIDE SEQUENCE [LARGE SCALE GENOMIC DNA]</scope>
    <source>
        <strain evidence="2">UCR3666</strain>
    </source>
</reference>
<dbReference type="EMBL" id="NKUJ01000648">
    <property type="protein sequence ID" value="RMJ01517.1"/>
    <property type="molecule type" value="Genomic_DNA"/>
</dbReference>
<keyword evidence="3" id="KW-1185">Reference proteome</keyword>
<organism evidence="2 3">
    <name type="scientific">Fusarium kuroshium</name>
    <dbReference type="NCBI Taxonomy" id="2010991"/>
    <lineage>
        <taxon>Eukaryota</taxon>
        <taxon>Fungi</taxon>
        <taxon>Dikarya</taxon>
        <taxon>Ascomycota</taxon>
        <taxon>Pezizomycotina</taxon>
        <taxon>Sordariomycetes</taxon>
        <taxon>Hypocreomycetidae</taxon>
        <taxon>Hypocreales</taxon>
        <taxon>Nectriaceae</taxon>
        <taxon>Fusarium</taxon>
        <taxon>Fusarium solani species complex</taxon>
    </lineage>
</organism>